<protein>
    <submittedName>
        <fullName evidence="4">Short-chain dehydrogenase</fullName>
    </submittedName>
</protein>
<feature type="region of interest" description="Disordered" evidence="3">
    <location>
        <begin position="159"/>
        <end position="198"/>
    </location>
</feature>
<evidence type="ECO:0000313" key="5">
    <source>
        <dbReference type="Proteomes" id="UP000192445"/>
    </source>
</evidence>
<dbReference type="PROSITE" id="PS00061">
    <property type="entry name" value="ADH_SHORT"/>
    <property type="match status" value="1"/>
</dbReference>
<dbReference type="KEGG" id="svu:B1H20_14075"/>
<dbReference type="AlphaFoldDB" id="A0A1V0UBQ7"/>
<dbReference type="Gene3D" id="3.40.50.720">
    <property type="entry name" value="NAD(P)-binding Rossmann-like Domain"/>
    <property type="match status" value="1"/>
</dbReference>
<dbReference type="RefSeq" id="WP_083192620.1">
    <property type="nucleotide sequence ID" value="NZ_CP020570.1"/>
</dbReference>
<dbReference type="PANTHER" id="PTHR48107:SF7">
    <property type="entry name" value="RE15974P"/>
    <property type="match status" value="1"/>
</dbReference>
<evidence type="ECO:0000256" key="1">
    <source>
        <dbReference type="ARBA" id="ARBA00006484"/>
    </source>
</evidence>
<comment type="similarity">
    <text evidence="1">Belongs to the short-chain dehydrogenases/reductases (SDR) family.</text>
</comment>
<sequence>MTFDEQPSAASSPARPVALITGVGRSVGIGAGIARRLAASGWDVAFTYWTPYDRRMEWGAEPGAAASIADELTSAGARTAAIEADLTDPDAPARIFDEAEERLGGQVTALVLSHAESVDSGLLDTTVEAFDRHFAVNARATWLLIREYGLRFRGGRADAPGADSYGTGADVPADASGHATAESGARPGPHSAPRPPAGRIVALTSDHTVGNLPYGASKGALDRITLAAAHELAHLGVTANVVNPGPVDTGWMTDDLRASLIQGTPLGRLGTPRDTAHLVDFLCSPEGQWINGQLLKSNGGAAS</sequence>
<evidence type="ECO:0000256" key="3">
    <source>
        <dbReference type="SAM" id="MobiDB-lite"/>
    </source>
</evidence>
<dbReference type="Pfam" id="PF13561">
    <property type="entry name" value="adh_short_C2"/>
    <property type="match status" value="2"/>
</dbReference>
<keyword evidence="2" id="KW-0560">Oxidoreductase</keyword>
<dbReference type="InterPro" id="IPR036291">
    <property type="entry name" value="NAD(P)-bd_dom_sf"/>
</dbReference>
<dbReference type="PRINTS" id="PR00081">
    <property type="entry name" value="GDHRDH"/>
</dbReference>
<name>A0A1V0UBQ7_STRVN</name>
<evidence type="ECO:0000256" key="2">
    <source>
        <dbReference type="ARBA" id="ARBA00023002"/>
    </source>
</evidence>
<dbReference type="SUPFAM" id="SSF51735">
    <property type="entry name" value="NAD(P)-binding Rossmann-fold domains"/>
    <property type="match status" value="1"/>
</dbReference>
<dbReference type="Proteomes" id="UP000192445">
    <property type="component" value="Chromosome"/>
</dbReference>
<accession>A0A1V0UBQ7</accession>
<gene>
    <name evidence="4" type="ORF">B1H20_14075</name>
</gene>
<dbReference type="EMBL" id="CP020570">
    <property type="protein sequence ID" value="ARF62402.1"/>
    <property type="molecule type" value="Genomic_DNA"/>
</dbReference>
<evidence type="ECO:0000313" key="4">
    <source>
        <dbReference type="EMBL" id="ARF62402.1"/>
    </source>
</evidence>
<dbReference type="STRING" id="1935.B1H20_14075"/>
<dbReference type="InterPro" id="IPR020904">
    <property type="entry name" value="Sc_DH/Rdtase_CS"/>
</dbReference>
<proteinExistence type="inferred from homology"/>
<reference evidence="4 5" key="1">
    <citation type="submission" date="2017-03" db="EMBL/GenBank/DDBJ databases">
        <title>Complete Genome Sequence of a natural compounds producer, Streptomyces violaceus S21.</title>
        <authorList>
            <person name="Zhong C."/>
            <person name="Zhao Z."/>
            <person name="Fu J."/>
            <person name="Zong G."/>
            <person name="Qin R."/>
            <person name="Cao G."/>
        </authorList>
    </citation>
    <scope>NUCLEOTIDE SEQUENCE [LARGE SCALE GENOMIC DNA]</scope>
    <source>
        <strain evidence="4 5">S21</strain>
    </source>
</reference>
<dbReference type="PANTHER" id="PTHR48107">
    <property type="entry name" value="NADPH-DEPENDENT ALDEHYDE REDUCTASE-LIKE PROTEIN, CHLOROPLASTIC-RELATED"/>
    <property type="match status" value="1"/>
</dbReference>
<dbReference type="GO" id="GO:0016614">
    <property type="term" value="F:oxidoreductase activity, acting on CH-OH group of donors"/>
    <property type="evidence" value="ECO:0007669"/>
    <property type="project" value="UniProtKB-ARBA"/>
</dbReference>
<dbReference type="InterPro" id="IPR002347">
    <property type="entry name" value="SDR_fam"/>
</dbReference>
<organism evidence="4 5">
    <name type="scientific">Streptomyces violaceoruber</name>
    <dbReference type="NCBI Taxonomy" id="1935"/>
    <lineage>
        <taxon>Bacteria</taxon>
        <taxon>Bacillati</taxon>
        <taxon>Actinomycetota</taxon>
        <taxon>Actinomycetes</taxon>
        <taxon>Kitasatosporales</taxon>
        <taxon>Streptomycetaceae</taxon>
        <taxon>Streptomyces</taxon>
        <taxon>Streptomyces violaceoruber group</taxon>
    </lineage>
</organism>
<dbReference type="OrthoDB" id="9803333at2"/>